<reference evidence="2" key="1">
    <citation type="submission" date="2021-02" db="EMBL/GenBank/DDBJ databases">
        <authorList>
            <person name="Dougan E. K."/>
            <person name="Rhodes N."/>
            <person name="Thang M."/>
            <person name="Chan C."/>
        </authorList>
    </citation>
    <scope>NUCLEOTIDE SEQUENCE</scope>
</reference>
<feature type="chain" id="PRO_5032927287" evidence="1">
    <location>
        <begin position="30"/>
        <end position="107"/>
    </location>
</feature>
<evidence type="ECO:0000256" key="1">
    <source>
        <dbReference type="SAM" id="SignalP"/>
    </source>
</evidence>
<proteinExistence type="predicted"/>
<dbReference type="AlphaFoldDB" id="A0A813LQE6"/>
<sequence length="107" mass="11369">MAHALAGLRACRLAGLWACRLVGVRPCWSRRFSRVSCCFAAASPPGAKITPKLVTSVLSACTSQMVTGCPSLVHYNHSNVFMGRTVPIGTEVQPPIPQQGTLDKATC</sequence>
<keyword evidence="1" id="KW-0732">Signal</keyword>
<accession>A0A813LQE6</accession>
<evidence type="ECO:0000313" key="2">
    <source>
        <dbReference type="EMBL" id="CAE8734826.1"/>
    </source>
</evidence>
<comment type="caution">
    <text evidence="2">The sequence shown here is derived from an EMBL/GenBank/DDBJ whole genome shotgun (WGS) entry which is preliminary data.</text>
</comment>
<organism evidence="2 3">
    <name type="scientific">Polarella glacialis</name>
    <name type="common">Dinoflagellate</name>
    <dbReference type="NCBI Taxonomy" id="89957"/>
    <lineage>
        <taxon>Eukaryota</taxon>
        <taxon>Sar</taxon>
        <taxon>Alveolata</taxon>
        <taxon>Dinophyceae</taxon>
        <taxon>Suessiales</taxon>
        <taxon>Suessiaceae</taxon>
        <taxon>Polarella</taxon>
    </lineage>
</organism>
<name>A0A813LQE6_POLGL</name>
<gene>
    <name evidence="2" type="ORF">PGLA2088_LOCUS47506</name>
</gene>
<dbReference type="Proteomes" id="UP000626109">
    <property type="component" value="Unassembled WGS sequence"/>
</dbReference>
<protein>
    <submittedName>
        <fullName evidence="2">Uncharacterized protein</fullName>
    </submittedName>
</protein>
<evidence type="ECO:0000313" key="3">
    <source>
        <dbReference type="Proteomes" id="UP000626109"/>
    </source>
</evidence>
<feature type="signal peptide" evidence="1">
    <location>
        <begin position="1"/>
        <end position="29"/>
    </location>
</feature>
<dbReference type="EMBL" id="CAJNNW010036482">
    <property type="protein sequence ID" value="CAE8734826.1"/>
    <property type="molecule type" value="Genomic_DNA"/>
</dbReference>